<dbReference type="GO" id="GO:0016829">
    <property type="term" value="F:lyase activity"/>
    <property type="evidence" value="ECO:0007669"/>
    <property type="project" value="UniProtKB-KW"/>
</dbReference>
<dbReference type="InterPro" id="IPR016024">
    <property type="entry name" value="ARM-type_fold"/>
</dbReference>
<protein>
    <submittedName>
        <fullName evidence="6">PBS lyase</fullName>
    </submittedName>
</protein>
<dbReference type="AlphaFoldDB" id="A0A139X0G4"/>
<dbReference type="InterPro" id="IPR011989">
    <property type="entry name" value="ARM-like"/>
</dbReference>
<dbReference type="SUPFAM" id="SSF48371">
    <property type="entry name" value="ARM repeat"/>
    <property type="match status" value="2"/>
</dbReference>
<reference evidence="6 7" key="1">
    <citation type="journal article" date="2013" name="Genome Biol. Evol.">
        <title>Genomes of Stigonematalean cyanobacteria (subsection V) and the evolution of oxygenic photosynthesis from prokaryotes to plastids.</title>
        <authorList>
            <person name="Dagan T."/>
            <person name="Roettger M."/>
            <person name="Stucken K."/>
            <person name="Landan G."/>
            <person name="Koch R."/>
            <person name="Major P."/>
            <person name="Gould S.B."/>
            <person name="Goremykin V.V."/>
            <person name="Rippka R."/>
            <person name="Tandeau de Marsac N."/>
            <person name="Gugger M."/>
            <person name="Lockhart P.J."/>
            <person name="Allen J.F."/>
            <person name="Brune I."/>
            <person name="Maus I."/>
            <person name="Puhler A."/>
            <person name="Martin W.F."/>
        </authorList>
    </citation>
    <scope>NUCLEOTIDE SEQUENCE [LARGE SCALE GENOMIC DNA]</scope>
    <source>
        <strain evidence="6 7">PCC 7110</strain>
    </source>
</reference>
<dbReference type="PROSITE" id="PS50077">
    <property type="entry name" value="HEAT_REPEAT"/>
    <property type="match status" value="1"/>
</dbReference>
<dbReference type="Gene3D" id="1.25.10.10">
    <property type="entry name" value="Leucine-rich Repeat Variant"/>
    <property type="match status" value="3"/>
</dbReference>
<evidence type="ECO:0000313" key="6">
    <source>
        <dbReference type="EMBL" id="KYC38178.1"/>
    </source>
</evidence>
<dbReference type="InterPro" id="IPR021133">
    <property type="entry name" value="HEAT_type_2"/>
</dbReference>
<evidence type="ECO:0000256" key="3">
    <source>
        <dbReference type="ARBA" id="ARBA00022738"/>
    </source>
</evidence>
<dbReference type="GO" id="GO:0030089">
    <property type="term" value="C:phycobilisome"/>
    <property type="evidence" value="ECO:0007669"/>
    <property type="project" value="UniProtKB-KW"/>
</dbReference>
<dbReference type="PANTHER" id="PTHR12697">
    <property type="entry name" value="PBS LYASE HEAT-LIKE PROTEIN"/>
    <property type="match status" value="1"/>
</dbReference>
<proteinExistence type="inferred from homology"/>
<organism evidence="6 7">
    <name type="scientific">Scytonema hofmannii PCC 7110</name>
    <dbReference type="NCBI Taxonomy" id="128403"/>
    <lineage>
        <taxon>Bacteria</taxon>
        <taxon>Bacillati</taxon>
        <taxon>Cyanobacteriota</taxon>
        <taxon>Cyanophyceae</taxon>
        <taxon>Nostocales</taxon>
        <taxon>Scytonemataceae</taxon>
        <taxon>Scytonema</taxon>
    </lineage>
</organism>
<keyword evidence="3" id="KW-0605">Phycobilisome</keyword>
<keyword evidence="4 6" id="KW-0456">Lyase</keyword>
<dbReference type="InterPro" id="IPR004155">
    <property type="entry name" value="PBS_lyase_HEAT"/>
</dbReference>
<evidence type="ECO:0000256" key="5">
    <source>
        <dbReference type="ARBA" id="ARBA00045876"/>
    </source>
</evidence>
<dbReference type="SMART" id="SM00567">
    <property type="entry name" value="EZ_HEAT"/>
    <property type="match status" value="6"/>
</dbReference>
<comment type="similarity">
    <text evidence="1">Belongs to the CpcE/RpcE/PecE family.</text>
</comment>
<accession>A0A139X0G4</accession>
<dbReference type="EMBL" id="ANNX02000042">
    <property type="protein sequence ID" value="KYC38178.1"/>
    <property type="molecule type" value="Genomic_DNA"/>
</dbReference>
<dbReference type="GO" id="GO:0016491">
    <property type="term" value="F:oxidoreductase activity"/>
    <property type="evidence" value="ECO:0007669"/>
    <property type="project" value="TreeGrafter"/>
</dbReference>
<dbReference type="Proteomes" id="UP000076925">
    <property type="component" value="Unassembled WGS sequence"/>
</dbReference>
<keyword evidence="2" id="KW-0042">Antenna complex</keyword>
<evidence type="ECO:0000313" key="7">
    <source>
        <dbReference type="Proteomes" id="UP000076925"/>
    </source>
</evidence>
<dbReference type="PANTHER" id="PTHR12697:SF5">
    <property type="entry name" value="DEOXYHYPUSINE HYDROXYLASE"/>
    <property type="match status" value="1"/>
</dbReference>
<evidence type="ECO:0000256" key="1">
    <source>
        <dbReference type="ARBA" id="ARBA00009299"/>
    </source>
</evidence>
<dbReference type="Pfam" id="PF13646">
    <property type="entry name" value="HEAT_2"/>
    <property type="match status" value="3"/>
</dbReference>
<evidence type="ECO:0000256" key="2">
    <source>
        <dbReference type="ARBA" id="ARBA00022549"/>
    </source>
</evidence>
<comment type="function">
    <text evidence="5">Catalyzes the hydroxylation of the N(6)-(4-aminobutyl)-L-lysine intermediate produced by deoxyhypusine synthase/DHPS on a critical lysine of the eukaryotic translation initiation factor 5A/eIF-5A. This is the second step of the post-translational modification of that lysine into an unusual amino acid residue named hypusine. Hypusination is unique to mature eIF-5A factor and is essential for its function.</text>
</comment>
<gene>
    <name evidence="6" type="ORF">WA1_38190</name>
</gene>
<keyword evidence="7" id="KW-1185">Reference proteome</keyword>
<evidence type="ECO:0000256" key="4">
    <source>
        <dbReference type="ARBA" id="ARBA00023239"/>
    </source>
</evidence>
<sequence length="429" mass="47659">MAIVNNINQLVLQAEEAYEAADWSLLIQSLQQLTLEEKSEYPEEEKNQERLLELALSALESGDFQQRWEIAKVFPRLGKIVIPELIAILEDRDAEEELRWYAARILGDLKSRDAIAPLMELLKTNENEEIKEVAATALEQMGKIAIATLTEVLVQDDIGENSSYHNPIHVEETRLLAVKALACVRQKEVIPPLLSVAQDPQVTIRTVAIEALSSFHDPRVPPVLLNALDDVAAPVRKEAVLGLGFRRDLCSELDLVAKLQQRLYDFNLDVCCSAAIALSKMGSDTAAQHLFQVLVSPYTPTRLQLEAIRALSWVGTLWGIEYLQQAFYQLELPTLWQEIVTVLGRVSHSALNDKATEILLDIVQKNHPSVEISSIKSAIALSLGQLGNKQAISTLIQMQTDRDAQVRLHAIAALKNLSPDNCGESKGQS</sequence>
<name>A0A139X0G4_9CYAN</name>
<dbReference type="STRING" id="128403.WA1_38190"/>
<comment type="caution">
    <text evidence="6">The sequence shown here is derived from an EMBL/GenBank/DDBJ whole genome shotgun (WGS) entry which is preliminary data.</text>
</comment>
<dbReference type="RefSeq" id="WP_017748024.1">
    <property type="nucleotide sequence ID" value="NZ_KQ976354.1"/>
</dbReference>